<evidence type="ECO:0000313" key="3">
    <source>
        <dbReference type="EMBL" id="AAI33768.1"/>
    </source>
</evidence>
<dbReference type="AGR" id="Xenbase:XB-GENE-6255231"/>
<name>A3KNC8_XENLA</name>
<dbReference type="AlphaFoldDB" id="A3KNC8"/>
<dbReference type="GO" id="GO:0016579">
    <property type="term" value="P:protein deubiquitination"/>
    <property type="evidence" value="ECO:0007669"/>
    <property type="project" value="InterPro"/>
</dbReference>
<evidence type="ECO:0000313" key="5">
    <source>
        <dbReference type="RefSeq" id="NP_001091415.1"/>
    </source>
</evidence>
<dbReference type="InterPro" id="IPR018200">
    <property type="entry name" value="USP_CS"/>
</dbReference>
<dbReference type="RefSeq" id="NP_001091415.1">
    <property type="nucleotide sequence ID" value="NM_001097946.1"/>
</dbReference>
<reference evidence="5" key="3">
    <citation type="submission" date="2025-04" db="UniProtKB">
        <authorList>
            <consortium name="RefSeq"/>
        </authorList>
    </citation>
    <scope>IDENTIFICATION</scope>
</reference>
<dbReference type="MEROPS" id="C19.060"/>
<dbReference type="InterPro" id="IPR038765">
    <property type="entry name" value="Papain-like_cys_pep_sf"/>
</dbReference>
<keyword evidence="4" id="KW-1185">Reference proteome</keyword>
<evidence type="ECO:0000259" key="2">
    <source>
        <dbReference type="Pfam" id="PF00443"/>
    </source>
</evidence>
<keyword evidence="1" id="KW-0812">Transmembrane</keyword>
<organism evidence="3">
    <name type="scientific">Xenopus laevis</name>
    <name type="common">African clawed frog</name>
    <dbReference type="NCBI Taxonomy" id="8355"/>
    <lineage>
        <taxon>Eukaryota</taxon>
        <taxon>Metazoa</taxon>
        <taxon>Chordata</taxon>
        <taxon>Craniata</taxon>
        <taxon>Vertebrata</taxon>
        <taxon>Euteleostomi</taxon>
        <taxon>Amphibia</taxon>
        <taxon>Batrachia</taxon>
        <taxon>Anura</taxon>
        <taxon>Pipoidea</taxon>
        <taxon>Pipidae</taxon>
        <taxon>Xenopodinae</taxon>
        <taxon>Xenopus</taxon>
        <taxon>Xenopus</taxon>
    </lineage>
</organism>
<dbReference type="Bgee" id="100049106">
    <property type="expression patterns" value="Expressed in egg cell and 19 other cell types or tissues"/>
</dbReference>
<dbReference type="Gene3D" id="3.90.70.10">
    <property type="entry name" value="Cysteine proteinases"/>
    <property type="match status" value="1"/>
</dbReference>
<feature type="domain" description="Peptidase C19 ubiquitin carboxyl-terminal hydrolase" evidence="2">
    <location>
        <begin position="85"/>
        <end position="174"/>
    </location>
</feature>
<sequence>MSCAPVNTWSRRTHLAACCAPELSPVSGWKSCVVRSLPTGSQGRCNMMKNWGMIGGIAAALAAGIYVLWGPISDRKKHRKGLVPGLLNLGNTCFMNSLLQGLASCPSFISWLSGFTSQYREEHSTTEQRHLSVTLLNLLKALANQGGTEEEVLDASPLLEVLRAHRWQISSFEEQVSDRTLTSDHYYQEMQKGLLQHGSLNMVPTECEKLDCG</sequence>
<dbReference type="PROSITE" id="PS00972">
    <property type="entry name" value="USP_1"/>
    <property type="match status" value="1"/>
</dbReference>
<dbReference type="Pfam" id="PF00443">
    <property type="entry name" value="UCH"/>
    <property type="match status" value="1"/>
</dbReference>
<gene>
    <name evidence="5 6" type="primary">usp30.L</name>
    <name evidence="3" type="synonym">LOC100049106</name>
    <name evidence="5" type="synonym">usp30</name>
</gene>
<dbReference type="CTD" id="100049106"/>
<feature type="transmembrane region" description="Helical" evidence="1">
    <location>
        <begin position="51"/>
        <end position="69"/>
    </location>
</feature>
<dbReference type="GO" id="GO:0004843">
    <property type="term" value="F:cysteine-type deubiquitinase activity"/>
    <property type="evidence" value="ECO:0007669"/>
    <property type="project" value="InterPro"/>
</dbReference>
<reference evidence="5" key="1">
    <citation type="journal article" date="2002" name="Dev. Dyn.">
        <title>Genetic and genomic tools for Xenopus research: The NIH Xenopus initiative.</title>
        <authorList>
            <person name="Klein S.L."/>
            <person name="Strausberg R.L."/>
            <person name="Wagner L."/>
            <person name="Pontius J."/>
            <person name="Clifton S.W."/>
            <person name="Richardson P."/>
        </authorList>
    </citation>
    <scope>NUCLEOTIDE SEQUENCE</scope>
</reference>
<dbReference type="InterPro" id="IPR001394">
    <property type="entry name" value="Peptidase_C19_UCH"/>
</dbReference>
<proteinExistence type="evidence at transcript level"/>
<keyword evidence="1" id="KW-1133">Transmembrane helix</keyword>
<dbReference type="GeneID" id="100049106"/>
<reference evidence="3" key="2">
    <citation type="submission" date="2007-03" db="EMBL/GenBank/DDBJ databases">
        <authorList>
            <consortium name="NIH - Xenopus Gene Collection (XGC) project"/>
        </authorList>
    </citation>
    <scope>NUCLEOTIDE SEQUENCE [LARGE SCALE MRNA]</scope>
    <source>
        <tissue evidence="3">Egg</tissue>
    </source>
</reference>
<evidence type="ECO:0000313" key="6">
    <source>
        <dbReference type="Xenbase" id="XB-GENE-6255231"/>
    </source>
</evidence>
<accession>A3KNC8</accession>
<dbReference type="KEGG" id="xla:100049106"/>
<dbReference type="SUPFAM" id="SSF54001">
    <property type="entry name" value="Cysteine proteinases"/>
    <property type="match status" value="1"/>
</dbReference>
<keyword evidence="1" id="KW-0472">Membrane</keyword>
<dbReference type="OrthoDB" id="2248014at2759"/>
<dbReference type="Xenbase" id="XB-GENE-6255231">
    <property type="gene designation" value="usp30.L"/>
</dbReference>
<dbReference type="Proteomes" id="UP000186698">
    <property type="component" value="Chromosome 1L"/>
</dbReference>
<protein>
    <submittedName>
        <fullName evidence="3">LOC100049106 protein</fullName>
    </submittedName>
    <submittedName>
        <fullName evidence="5">Ubiquitin specific peptidase 30 L homeolog</fullName>
        <ecNumber evidence="5">3.1.2.15</ecNumber>
    </submittedName>
</protein>
<dbReference type="EMBL" id="BC133767">
    <property type="protein sequence ID" value="AAI33768.1"/>
    <property type="molecule type" value="mRNA"/>
</dbReference>
<evidence type="ECO:0000313" key="4">
    <source>
        <dbReference type="Proteomes" id="UP000186698"/>
    </source>
</evidence>
<evidence type="ECO:0000256" key="1">
    <source>
        <dbReference type="SAM" id="Phobius"/>
    </source>
</evidence>
<dbReference type="EC" id="3.1.2.15" evidence="5"/>